<dbReference type="Proteomes" id="UP000494363">
    <property type="component" value="Unassembled WGS sequence"/>
</dbReference>
<sequence>MKISSLHTLSAWIAGAALAVGMAANAVAQDAQTDGSQGGAAMQPATPPATAASLTKAQRKAAQKEARKEARAKRNAELKQLEDAGYSPARDDPNYPQDLQNAQKKAGIGQGSGQ</sequence>
<accession>A0A6J5DMZ0</accession>
<reference evidence="3 4" key="1">
    <citation type="submission" date="2020-04" db="EMBL/GenBank/DDBJ databases">
        <authorList>
            <person name="De Canck E."/>
        </authorList>
    </citation>
    <scope>NUCLEOTIDE SEQUENCE [LARGE SCALE GENOMIC DNA]</scope>
    <source>
        <strain evidence="3 4">LMG 29542</strain>
    </source>
</reference>
<feature type="region of interest" description="Disordered" evidence="1">
    <location>
        <begin position="28"/>
        <end position="114"/>
    </location>
</feature>
<evidence type="ECO:0000256" key="1">
    <source>
        <dbReference type="SAM" id="MobiDB-lite"/>
    </source>
</evidence>
<protein>
    <recommendedName>
        <fullName evidence="5">DUF4148 domain-containing protein</fullName>
    </recommendedName>
</protein>
<feature type="signal peptide" evidence="2">
    <location>
        <begin position="1"/>
        <end position="19"/>
    </location>
</feature>
<dbReference type="RefSeq" id="WP_175226906.1">
    <property type="nucleotide sequence ID" value="NZ_CADIKH010000010.1"/>
</dbReference>
<evidence type="ECO:0008006" key="5">
    <source>
        <dbReference type="Google" id="ProtNLM"/>
    </source>
</evidence>
<organism evidence="3 4">
    <name type="scientific">Paraburkholderia humisilvae</name>
    <dbReference type="NCBI Taxonomy" id="627669"/>
    <lineage>
        <taxon>Bacteria</taxon>
        <taxon>Pseudomonadati</taxon>
        <taxon>Pseudomonadota</taxon>
        <taxon>Betaproteobacteria</taxon>
        <taxon>Burkholderiales</taxon>
        <taxon>Burkholderiaceae</taxon>
        <taxon>Paraburkholderia</taxon>
    </lineage>
</organism>
<feature type="compositionally biased region" description="Basic and acidic residues" evidence="1">
    <location>
        <begin position="62"/>
        <end position="82"/>
    </location>
</feature>
<keyword evidence="4" id="KW-1185">Reference proteome</keyword>
<dbReference type="EMBL" id="CADIKH010000010">
    <property type="protein sequence ID" value="CAB3755680.1"/>
    <property type="molecule type" value="Genomic_DNA"/>
</dbReference>
<name>A0A6J5DMZ0_9BURK</name>
<keyword evidence="2" id="KW-0732">Signal</keyword>
<feature type="compositionally biased region" description="Low complexity" evidence="1">
    <location>
        <begin position="40"/>
        <end position="56"/>
    </location>
</feature>
<gene>
    <name evidence="3" type="ORF">LMG29542_02667</name>
</gene>
<proteinExistence type="predicted"/>
<feature type="chain" id="PRO_5026813846" description="DUF4148 domain-containing protein" evidence="2">
    <location>
        <begin position="20"/>
        <end position="114"/>
    </location>
</feature>
<dbReference type="AlphaFoldDB" id="A0A6J5DMZ0"/>
<evidence type="ECO:0000313" key="4">
    <source>
        <dbReference type="Proteomes" id="UP000494363"/>
    </source>
</evidence>
<evidence type="ECO:0000256" key="2">
    <source>
        <dbReference type="SAM" id="SignalP"/>
    </source>
</evidence>
<evidence type="ECO:0000313" key="3">
    <source>
        <dbReference type="EMBL" id="CAB3755680.1"/>
    </source>
</evidence>